<reference evidence="1" key="2">
    <citation type="journal article" date="2015" name="Data Brief">
        <title>Shoot transcriptome of the giant reed, Arundo donax.</title>
        <authorList>
            <person name="Barrero R.A."/>
            <person name="Guerrero F.D."/>
            <person name="Moolhuijzen P."/>
            <person name="Goolsby J.A."/>
            <person name="Tidwell J."/>
            <person name="Bellgard S.E."/>
            <person name="Bellgard M.I."/>
        </authorList>
    </citation>
    <scope>NUCLEOTIDE SEQUENCE</scope>
    <source>
        <tissue evidence="1">Shoot tissue taken approximately 20 cm above the soil surface</tissue>
    </source>
</reference>
<proteinExistence type="predicted"/>
<protein>
    <submittedName>
        <fullName evidence="1">Uncharacterized protein</fullName>
    </submittedName>
</protein>
<dbReference type="EMBL" id="GBRH01206022">
    <property type="protein sequence ID" value="JAD91873.1"/>
    <property type="molecule type" value="Transcribed_RNA"/>
</dbReference>
<reference evidence="1" key="1">
    <citation type="submission" date="2014-09" db="EMBL/GenBank/DDBJ databases">
        <authorList>
            <person name="Magalhaes I.L.F."/>
            <person name="Oliveira U."/>
            <person name="Santos F.R."/>
            <person name="Vidigal T.H.D.A."/>
            <person name="Brescovit A.D."/>
            <person name="Santos A.J."/>
        </authorList>
    </citation>
    <scope>NUCLEOTIDE SEQUENCE</scope>
    <source>
        <tissue evidence="1">Shoot tissue taken approximately 20 cm above the soil surface</tissue>
    </source>
</reference>
<dbReference type="AlphaFoldDB" id="A0A0A9DYT5"/>
<organism evidence="1">
    <name type="scientific">Arundo donax</name>
    <name type="common">Giant reed</name>
    <name type="synonym">Donax arundinaceus</name>
    <dbReference type="NCBI Taxonomy" id="35708"/>
    <lineage>
        <taxon>Eukaryota</taxon>
        <taxon>Viridiplantae</taxon>
        <taxon>Streptophyta</taxon>
        <taxon>Embryophyta</taxon>
        <taxon>Tracheophyta</taxon>
        <taxon>Spermatophyta</taxon>
        <taxon>Magnoliopsida</taxon>
        <taxon>Liliopsida</taxon>
        <taxon>Poales</taxon>
        <taxon>Poaceae</taxon>
        <taxon>PACMAD clade</taxon>
        <taxon>Arundinoideae</taxon>
        <taxon>Arundineae</taxon>
        <taxon>Arundo</taxon>
    </lineage>
</organism>
<evidence type="ECO:0000313" key="1">
    <source>
        <dbReference type="EMBL" id="JAD91873.1"/>
    </source>
</evidence>
<sequence length="88" mass="10223">MKYGYKLQKCNFWKDLQLHDAMLGLREPCSSICTSICHGKNLLNEINPSCLVPKHYTLQERPSEVIFMSIDLYMVSLFHRVASRTNCL</sequence>
<name>A0A0A9DYT5_ARUDO</name>
<accession>A0A0A9DYT5</accession>